<accession>A0A9D9HVY0</accession>
<feature type="signal peptide" evidence="1">
    <location>
        <begin position="1"/>
        <end position="21"/>
    </location>
</feature>
<dbReference type="Proteomes" id="UP000823641">
    <property type="component" value="Unassembled WGS sequence"/>
</dbReference>
<name>A0A9D9HVY0_9BACT</name>
<evidence type="ECO:0000256" key="1">
    <source>
        <dbReference type="SAM" id="SignalP"/>
    </source>
</evidence>
<feature type="domain" description="DUF6383" evidence="2">
    <location>
        <begin position="528"/>
        <end position="593"/>
    </location>
</feature>
<organism evidence="3 4">
    <name type="scientific">Candidatus Gallipaludibacter merdavium</name>
    <dbReference type="NCBI Taxonomy" id="2840839"/>
    <lineage>
        <taxon>Bacteria</taxon>
        <taxon>Pseudomonadati</taxon>
        <taxon>Bacteroidota</taxon>
        <taxon>Bacteroidia</taxon>
        <taxon>Bacteroidales</taxon>
        <taxon>Candidatus Gallipaludibacter</taxon>
    </lineage>
</organism>
<comment type="caution">
    <text evidence="3">The sequence shown here is derived from an EMBL/GenBank/DDBJ whole genome shotgun (WGS) entry which is preliminary data.</text>
</comment>
<sequence length="595" mass="63936">MKKKTTLLCAAMALGLFNAHADMVHKKFSMLDSPEQSTIQTLKSSGDYIYTFANFGTSATAGTSATFLSQTFTGVAYTNGNSYGKNLLVVKHDADGNVSWTMNSNKGDIDASGSGFIPTADGGVFMALDTRYTGGNEFNDDVIFQAVNSDESTTTVTFDCSFWTHQPLFVKVDNQGDVEWTKLAYCDTTARPNADYYNYGTPDAFDIYDVAVDDDGNYYVVGRIKADFTIDSITIPSHNNATWDGDSQESCGNAFILKLNSDGNYVSHLVTSGSAEYDQLKTATVHNGKLYVAGHYKGDGSNSIGLGGQTLTVGSETGMWVACLDLNLTVSWATAIPGATVNNKNSIQMETMNFNTTGDRFYLGGGVQGGIVINNTKTISSKSSMYNSFVVEVNANNGSVLNGVVAQNNSIGKVYGIVANSDSIYVYGYDWGRSSGGQVYLDSYDLNLNPIHQYALLNNSNMPTAWGCAVDGDKMVVAFRGRNQFTFPGSEETYNKSYFQGGLLFLEFPGYDFDESATGPGTGLVNTNSSEVHVYSQFGKLLIAGAEGQDVSIFNATGVCVAHFTATSSTESISLPQGFYVVRAGTICKKALVQK</sequence>
<dbReference type="InterPro" id="IPR045963">
    <property type="entry name" value="DUF6383"/>
</dbReference>
<protein>
    <recommendedName>
        <fullName evidence="2">DUF6383 domain-containing protein</fullName>
    </recommendedName>
</protein>
<reference evidence="3" key="1">
    <citation type="submission" date="2020-10" db="EMBL/GenBank/DDBJ databases">
        <authorList>
            <person name="Gilroy R."/>
        </authorList>
    </citation>
    <scope>NUCLEOTIDE SEQUENCE</scope>
    <source>
        <strain evidence="3">G3-3990</strain>
    </source>
</reference>
<proteinExistence type="predicted"/>
<evidence type="ECO:0000313" key="4">
    <source>
        <dbReference type="Proteomes" id="UP000823641"/>
    </source>
</evidence>
<keyword evidence="1" id="KW-0732">Signal</keyword>
<reference evidence="3" key="2">
    <citation type="journal article" date="2021" name="PeerJ">
        <title>Extensive microbial diversity within the chicken gut microbiome revealed by metagenomics and culture.</title>
        <authorList>
            <person name="Gilroy R."/>
            <person name="Ravi A."/>
            <person name="Getino M."/>
            <person name="Pursley I."/>
            <person name="Horton D.L."/>
            <person name="Alikhan N.F."/>
            <person name="Baker D."/>
            <person name="Gharbi K."/>
            <person name="Hall N."/>
            <person name="Watson M."/>
            <person name="Adriaenssens E.M."/>
            <person name="Foster-Nyarko E."/>
            <person name="Jarju S."/>
            <person name="Secka A."/>
            <person name="Antonio M."/>
            <person name="Oren A."/>
            <person name="Chaudhuri R.R."/>
            <person name="La Ragione R."/>
            <person name="Hildebrand F."/>
            <person name="Pallen M.J."/>
        </authorList>
    </citation>
    <scope>NUCLEOTIDE SEQUENCE</scope>
    <source>
        <strain evidence="3">G3-3990</strain>
    </source>
</reference>
<gene>
    <name evidence="3" type="ORF">IAA73_10635</name>
</gene>
<dbReference type="EMBL" id="JADIMG010000097">
    <property type="protein sequence ID" value="MBO8460766.1"/>
    <property type="molecule type" value="Genomic_DNA"/>
</dbReference>
<feature type="chain" id="PRO_5038484576" description="DUF6383 domain-containing protein" evidence="1">
    <location>
        <begin position="22"/>
        <end position="595"/>
    </location>
</feature>
<evidence type="ECO:0000259" key="2">
    <source>
        <dbReference type="Pfam" id="PF19910"/>
    </source>
</evidence>
<evidence type="ECO:0000313" key="3">
    <source>
        <dbReference type="EMBL" id="MBO8460766.1"/>
    </source>
</evidence>
<dbReference type="Pfam" id="PF19910">
    <property type="entry name" value="DUF6383"/>
    <property type="match status" value="1"/>
</dbReference>
<dbReference type="AlphaFoldDB" id="A0A9D9HVY0"/>